<evidence type="ECO:0000256" key="4">
    <source>
        <dbReference type="ARBA" id="ARBA00022982"/>
    </source>
</evidence>
<protein>
    <submittedName>
        <fullName evidence="10">Cytochrome c-554</fullName>
    </submittedName>
</protein>
<feature type="compositionally biased region" description="Gly residues" evidence="7">
    <location>
        <begin position="49"/>
        <end position="58"/>
    </location>
</feature>
<dbReference type="PROSITE" id="PS51007">
    <property type="entry name" value="CYTC"/>
    <property type="match status" value="1"/>
</dbReference>
<feature type="region of interest" description="Disordered" evidence="7">
    <location>
        <begin position="42"/>
        <end position="61"/>
    </location>
</feature>
<sequence>MTRTAHAAVARPTARPMASKGRLAPFALAPLALAALLAMAPQPARAQADGGGEAGGDGQVNFNNSCRTCHTTSEGDNRLGPNLAGIIGRKAGSAEGYSYSSALAQADVTWDEATLDRFLENPDAWCPATT</sequence>
<name>A0A1E3GX39_9HYPH</name>
<evidence type="ECO:0000256" key="5">
    <source>
        <dbReference type="ARBA" id="ARBA00023004"/>
    </source>
</evidence>
<dbReference type="PANTHER" id="PTHR11961">
    <property type="entry name" value="CYTOCHROME C"/>
    <property type="match status" value="1"/>
</dbReference>
<keyword evidence="8" id="KW-0732">Signal</keyword>
<evidence type="ECO:0000313" key="10">
    <source>
        <dbReference type="EMBL" id="ODN68583.1"/>
    </source>
</evidence>
<dbReference type="Gene3D" id="1.10.760.10">
    <property type="entry name" value="Cytochrome c-like domain"/>
    <property type="match status" value="1"/>
</dbReference>
<proteinExistence type="predicted"/>
<evidence type="ECO:0000259" key="9">
    <source>
        <dbReference type="PROSITE" id="PS51007"/>
    </source>
</evidence>
<feature type="chain" id="PRO_5009128790" evidence="8">
    <location>
        <begin position="47"/>
        <end position="130"/>
    </location>
</feature>
<keyword evidence="2 6" id="KW-0349">Heme</keyword>
<dbReference type="Proteomes" id="UP000094622">
    <property type="component" value="Unassembled WGS sequence"/>
</dbReference>
<evidence type="ECO:0000256" key="1">
    <source>
        <dbReference type="ARBA" id="ARBA00022448"/>
    </source>
</evidence>
<dbReference type="AlphaFoldDB" id="A0A1E3GX39"/>
<keyword evidence="1" id="KW-0813">Transport</keyword>
<dbReference type="InterPro" id="IPR036909">
    <property type="entry name" value="Cyt_c-like_dom_sf"/>
</dbReference>
<dbReference type="InterPro" id="IPR009056">
    <property type="entry name" value="Cyt_c-like_dom"/>
</dbReference>
<evidence type="ECO:0000256" key="8">
    <source>
        <dbReference type="SAM" id="SignalP"/>
    </source>
</evidence>
<evidence type="ECO:0000256" key="7">
    <source>
        <dbReference type="SAM" id="MobiDB-lite"/>
    </source>
</evidence>
<organism evidence="10 11">
    <name type="scientific">Methylobrevis pamukkalensis</name>
    <dbReference type="NCBI Taxonomy" id="1439726"/>
    <lineage>
        <taxon>Bacteria</taxon>
        <taxon>Pseudomonadati</taxon>
        <taxon>Pseudomonadota</taxon>
        <taxon>Alphaproteobacteria</taxon>
        <taxon>Hyphomicrobiales</taxon>
        <taxon>Pleomorphomonadaceae</taxon>
        <taxon>Methylobrevis</taxon>
    </lineage>
</organism>
<accession>A0A1E3GX39</accession>
<comment type="caution">
    <text evidence="10">The sequence shown here is derived from an EMBL/GenBank/DDBJ whole genome shotgun (WGS) entry which is preliminary data.</text>
</comment>
<evidence type="ECO:0000313" key="11">
    <source>
        <dbReference type="Proteomes" id="UP000094622"/>
    </source>
</evidence>
<dbReference type="PATRIC" id="fig|1439726.3.peg.4348"/>
<dbReference type="GO" id="GO:0046872">
    <property type="term" value="F:metal ion binding"/>
    <property type="evidence" value="ECO:0007669"/>
    <property type="project" value="UniProtKB-KW"/>
</dbReference>
<dbReference type="RefSeq" id="WP_245294141.1">
    <property type="nucleotide sequence ID" value="NZ_MCRJ01000156.1"/>
</dbReference>
<evidence type="ECO:0000256" key="6">
    <source>
        <dbReference type="PROSITE-ProRule" id="PRU00433"/>
    </source>
</evidence>
<keyword evidence="5 6" id="KW-0408">Iron</keyword>
<dbReference type="PRINTS" id="PR00604">
    <property type="entry name" value="CYTCHRMECIAB"/>
</dbReference>
<dbReference type="EMBL" id="MCRJ01000156">
    <property type="protein sequence ID" value="ODN68583.1"/>
    <property type="molecule type" value="Genomic_DNA"/>
</dbReference>
<gene>
    <name evidence="10" type="ORF">A6302_04112</name>
</gene>
<dbReference type="Pfam" id="PF00034">
    <property type="entry name" value="Cytochrom_C"/>
    <property type="match status" value="1"/>
</dbReference>
<keyword evidence="3 6" id="KW-0479">Metal-binding</keyword>
<dbReference type="SUPFAM" id="SSF46626">
    <property type="entry name" value="Cytochrome c"/>
    <property type="match status" value="1"/>
</dbReference>
<evidence type="ECO:0000256" key="3">
    <source>
        <dbReference type="ARBA" id="ARBA00022723"/>
    </source>
</evidence>
<dbReference type="GO" id="GO:0009055">
    <property type="term" value="F:electron transfer activity"/>
    <property type="evidence" value="ECO:0007669"/>
    <property type="project" value="InterPro"/>
</dbReference>
<dbReference type="InterPro" id="IPR002327">
    <property type="entry name" value="Cyt_c_1A/1B"/>
</dbReference>
<reference evidence="10 11" key="1">
    <citation type="submission" date="2016-07" db="EMBL/GenBank/DDBJ databases">
        <title>Draft Genome Sequence of Methylobrevis pamukkalensis PK2.</title>
        <authorList>
            <person name="Vasilenko O.V."/>
            <person name="Doronina N.V."/>
            <person name="Shmareva M.N."/>
            <person name="Tarlachkov S.V."/>
            <person name="Mustakhimov I."/>
            <person name="Trotsenko Y.A."/>
        </authorList>
    </citation>
    <scope>NUCLEOTIDE SEQUENCE [LARGE SCALE GENOMIC DNA]</scope>
    <source>
        <strain evidence="10 11">PK2</strain>
    </source>
</reference>
<feature type="domain" description="Cytochrome c" evidence="9">
    <location>
        <begin position="53"/>
        <end position="130"/>
    </location>
</feature>
<keyword evidence="11" id="KW-1185">Reference proteome</keyword>
<feature type="signal peptide" evidence="8">
    <location>
        <begin position="1"/>
        <end position="46"/>
    </location>
</feature>
<evidence type="ECO:0000256" key="2">
    <source>
        <dbReference type="ARBA" id="ARBA00022617"/>
    </source>
</evidence>
<dbReference type="GO" id="GO:0020037">
    <property type="term" value="F:heme binding"/>
    <property type="evidence" value="ECO:0007669"/>
    <property type="project" value="InterPro"/>
</dbReference>
<keyword evidence="4" id="KW-0249">Electron transport</keyword>